<feature type="compositionally biased region" description="Polar residues" evidence="1">
    <location>
        <begin position="993"/>
        <end position="1002"/>
    </location>
</feature>
<proteinExistence type="predicted"/>
<feature type="region of interest" description="Disordered" evidence="1">
    <location>
        <begin position="984"/>
        <end position="1200"/>
    </location>
</feature>
<dbReference type="PANTHER" id="PTHR47789:SF2">
    <property type="entry name" value="VHS DOMAIN-CONTAINING PROTEIN"/>
    <property type="match status" value="1"/>
</dbReference>
<dbReference type="GO" id="GO:0030479">
    <property type="term" value="C:actin cortical patch"/>
    <property type="evidence" value="ECO:0007669"/>
    <property type="project" value="TreeGrafter"/>
</dbReference>
<feature type="compositionally biased region" description="Basic and acidic residues" evidence="1">
    <location>
        <begin position="315"/>
        <end position="326"/>
    </location>
</feature>
<dbReference type="PROSITE" id="PS50179">
    <property type="entry name" value="VHS"/>
    <property type="match status" value="1"/>
</dbReference>
<feature type="compositionally biased region" description="Polar residues" evidence="1">
    <location>
        <begin position="1061"/>
        <end position="1071"/>
    </location>
</feature>
<feature type="compositionally biased region" description="Polar residues" evidence="1">
    <location>
        <begin position="411"/>
        <end position="420"/>
    </location>
</feature>
<dbReference type="InterPro" id="IPR008942">
    <property type="entry name" value="ENTH_VHS"/>
</dbReference>
<sequence length="1245" mass="137287">MKRFFKPKGPTDPTPFPLDPPAGSYESFAPAPAPPPARSSEPLASAPGSAPLLPPKPARFLNLGNNAKDSVTPFPLAPTSAPLGVSGHAHGDRARSHGDLVSMDIAREHDTIGKGPPPSETKISRRVSMKGSEGRGMFGFARKDKEKDKEKDREREAERKNRPRRGSEQPDFARPVGTFEPISSRNSQTELQQGSLEHNSHLHAGLRSAPPIPVVSQYQSEPYSSYVGDQPPASQQYGHPYIPPYVPQAHPHGHHRERPSRDLDPEREDPNHLGRPVALSRLTSDVSGKSSPGMDAFSGDDAELLLSKSHASGTFEERAAYGRERGMSNASGRPDERIVPGRERGGSNASGRASPYGGAFLQPRQAGPRGPMGSPGLPNDHVAGDPRLASTGLGQPQLYQYQQHNSRESESSAGHYTAPQSLVVPSDGHGLAPRRSGESARNAIWSEGERSGKPSMDASHEGKGGLRAMFSRTPHKDEHEAEVDEGKRKKGFFGLGGKGKDHHDDKDKGKFGRKMRKSDAEAELHRYPQDDGVPPLNGSTQESGDWTHVGLNQGRASPMPGYPPSSLPATRVASPIPPPQQPTAMYHAPQFVAHEVSKKEREKAIRESQERTKEFLKAEKKDRERAEKEAAKAEKEEQKKRGEYGSVTWSINDLCDRAQAQEYPLILELSDRIAQSNEDVGKEAARAIRKAIKYGTSENGGLEEERIMAMKIWLLCCTNSSERSDLRGQATSKRFLQAIEPLLLPEKDKQILRQDGYDRLRDTVAHLNFHFGHVKGSEGLRELWNKIKIAEEPEEGYPLAPSNPVYTPTDRLLRQSPNAHNDRSLEQQQPLTARSQPSFLAGIPNEQEDLTKLMREALTCKEHARVLQSALAHVKPSKLDSDPIIKEFYATCVRDQESMVSQMGWANAQAEKARENRGLSSAGHDAGFEAQMDNLNMSDDGPSFPERVFLEVLAASDELSQALKLHEEIERDFRADREMRYVQEKSKTETRMNRNSFGNWPENSLGVPQMGGTASSSHSRSPSPSEPRRDSEPAVNYTSSVSHDDHNDRLRPYADGPGTGRSATPELSNDFSAPRFPGEGRSSSPTRIAGKVQGPRPIVESMRKNQYPSDNSLRSSQTHGLAANNGTGRSPLTLANDFDRKPDDDEDRPPSKPSAKALGKRRAVVRAEPDFDPDDIFKSDDAPDKRSTEGSMEDSVRQYWEQKRPTQYIYDAARERQDARRENEAAAKLAQPIRTSSLHTSGGVR</sequence>
<feature type="domain" description="VHS" evidence="2">
    <location>
        <begin position="661"/>
        <end position="767"/>
    </location>
</feature>
<dbReference type="AlphaFoldDB" id="A0A8K0JRE3"/>
<dbReference type="GO" id="GO:0051666">
    <property type="term" value="P:actin cortical patch localization"/>
    <property type="evidence" value="ECO:0007669"/>
    <property type="project" value="TreeGrafter"/>
</dbReference>
<feature type="compositionally biased region" description="Basic and acidic residues" evidence="1">
    <location>
        <begin position="447"/>
        <end position="464"/>
    </location>
</feature>
<feature type="compositionally biased region" description="Basic and acidic residues" evidence="1">
    <location>
        <begin position="595"/>
        <end position="642"/>
    </location>
</feature>
<gene>
    <name evidence="3" type="ORF">FFLO_01296</name>
</gene>
<feature type="compositionally biased region" description="Polar residues" evidence="1">
    <location>
        <begin position="1104"/>
        <end position="1130"/>
    </location>
</feature>
<feature type="compositionally biased region" description="Polar residues" evidence="1">
    <location>
        <begin position="181"/>
        <end position="197"/>
    </location>
</feature>
<evidence type="ECO:0000259" key="2">
    <source>
        <dbReference type="PROSITE" id="PS50179"/>
    </source>
</evidence>
<feature type="region of interest" description="Disordered" evidence="1">
    <location>
        <begin position="795"/>
        <end position="842"/>
    </location>
</feature>
<feature type="compositionally biased region" description="Basic and acidic residues" evidence="1">
    <location>
        <begin position="89"/>
        <end position="98"/>
    </location>
</feature>
<dbReference type="Proteomes" id="UP000812966">
    <property type="component" value="Unassembled WGS sequence"/>
</dbReference>
<feature type="compositionally biased region" description="Pro residues" evidence="1">
    <location>
        <begin position="10"/>
        <end position="20"/>
    </location>
</feature>
<feature type="compositionally biased region" description="Basic and acidic residues" evidence="1">
    <location>
        <begin position="517"/>
        <end position="529"/>
    </location>
</feature>
<feature type="compositionally biased region" description="Low complexity" evidence="1">
    <location>
        <begin position="38"/>
        <end position="51"/>
    </location>
</feature>
<feature type="compositionally biased region" description="Low complexity" evidence="1">
    <location>
        <begin position="392"/>
        <end position="403"/>
    </location>
</feature>
<feature type="region of interest" description="Disordered" evidence="1">
    <location>
        <begin position="1215"/>
        <end position="1245"/>
    </location>
</feature>
<feature type="compositionally biased region" description="Basic and acidic residues" evidence="1">
    <location>
        <begin position="1165"/>
        <end position="1200"/>
    </location>
</feature>
<evidence type="ECO:0000256" key="1">
    <source>
        <dbReference type="SAM" id="MobiDB-lite"/>
    </source>
</evidence>
<dbReference type="EMBL" id="JABELV010000018">
    <property type="protein sequence ID" value="KAG7566917.1"/>
    <property type="molecule type" value="Genomic_DNA"/>
</dbReference>
<comment type="caution">
    <text evidence="3">The sequence shown here is derived from an EMBL/GenBank/DDBJ whole genome shotgun (WGS) entry which is preliminary data.</text>
</comment>
<feature type="region of interest" description="Disordered" evidence="1">
    <location>
        <begin position="1"/>
        <end position="642"/>
    </location>
</feature>
<protein>
    <recommendedName>
        <fullName evidence="2">VHS domain-containing protein</fullName>
    </recommendedName>
</protein>
<dbReference type="GO" id="GO:0007034">
    <property type="term" value="P:vacuolar transport"/>
    <property type="evidence" value="ECO:0007669"/>
    <property type="project" value="UniProtKB-ARBA"/>
</dbReference>
<feature type="compositionally biased region" description="Basic and acidic residues" evidence="1">
    <location>
        <begin position="259"/>
        <end position="272"/>
    </location>
</feature>
<name>A0A8K0JRE3_9TREE</name>
<dbReference type="GO" id="GO:0006897">
    <property type="term" value="P:endocytosis"/>
    <property type="evidence" value="ECO:0007669"/>
    <property type="project" value="InterPro"/>
</dbReference>
<feature type="compositionally biased region" description="Basic and acidic residues" evidence="1">
    <location>
        <begin position="498"/>
        <end position="510"/>
    </location>
</feature>
<reference evidence="3" key="1">
    <citation type="submission" date="2020-04" db="EMBL/GenBank/DDBJ databases">
        <title>Analysis of mating type loci in Filobasidium floriforme.</title>
        <authorList>
            <person name="Nowrousian M."/>
        </authorList>
    </citation>
    <scope>NUCLEOTIDE SEQUENCE</scope>
    <source>
        <strain evidence="3">CBS 6242</strain>
    </source>
</reference>
<feature type="compositionally biased region" description="Basic and acidic residues" evidence="1">
    <location>
        <begin position="1215"/>
        <end position="1225"/>
    </location>
</feature>
<feature type="compositionally biased region" description="Polar residues" evidence="1">
    <location>
        <begin position="826"/>
        <end position="838"/>
    </location>
</feature>
<accession>A0A8K0JRE3</accession>
<dbReference type="GO" id="GO:0007015">
    <property type="term" value="P:actin filament organization"/>
    <property type="evidence" value="ECO:0007669"/>
    <property type="project" value="InterPro"/>
</dbReference>
<dbReference type="Gene3D" id="1.25.40.90">
    <property type="match status" value="1"/>
</dbReference>
<feature type="compositionally biased region" description="Basic and acidic residues" evidence="1">
    <location>
        <begin position="474"/>
        <end position="487"/>
    </location>
</feature>
<evidence type="ECO:0000313" key="3">
    <source>
        <dbReference type="EMBL" id="KAG7566917.1"/>
    </source>
</evidence>
<feature type="compositionally biased region" description="Basic and acidic residues" evidence="1">
    <location>
        <begin position="141"/>
        <end position="168"/>
    </location>
</feature>
<feature type="compositionally biased region" description="Basic and acidic residues" evidence="1">
    <location>
        <begin position="333"/>
        <end position="345"/>
    </location>
</feature>
<keyword evidence="4" id="KW-1185">Reference proteome</keyword>
<dbReference type="InterPro" id="IPR045007">
    <property type="entry name" value="LSB5"/>
</dbReference>
<evidence type="ECO:0000313" key="4">
    <source>
        <dbReference type="Proteomes" id="UP000812966"/>
    </source>
</evidence>
<dbReference type="GO" id="GO:0043130">
    <property type="term" value="F:ubiquitin binding"/>
    <property type="evidence" value="ECO:0007669"/>
    <property type="project" value="InterPro"/>
</dbReference>
<feature type="compositionally biased region" description="Polar residues" evidence="1">
    <location>
        <begin position="1233"/>
        <end position="1245"/>
    </location>
</feature>
<dbReference type="GO" id="GO:0035091">
    <property type="term" value="F:phosphatidylinositol binding"/>
    <property type="evidence" value="ECO:0007669"/>
    <property type="project" value="InterPro"/>
</dbReference>
<organism evidence="3 4">
    <name type="scientific">Filobasidium floriforme</name>
    <dbReference type="NCBI Taxonomy" id="5210"/>
    <lineage>
        <taxon>Eukaryota</taxon>
        <taxon>Fungi</taxon>
        <taxon>Dikarya</taxon>
        <taxon>Basidiomycota</taxon>
        <taxon>Agaricomycotina</taxon>
        <taxon>Tremellomycetes</taxon>
        <taxon>Filobasidiales</taxon>
        <taxon>Filobasidiaceae</taxon>
        <taxon>Filobasidium</taxon>
    </lineage>
</organism>
<dbReference type="PANTHER" id="PTHR47789">
    <property type="entry name" value="LAS SEVENTEEN-BINDING PROTEIN 5"/>
    <property type="match status" value="1"/>
</dbReference>
<feature type="compositionally biased region" description="Basic and acidic residues" evidence="1">
    <location>
        <begin position="1042"/>
        <end position="1052"/>
    </location>
</feature>
<dbReference type="InterPro" id="IPR002014">
    <property type="entry name" value="VHS_dom"/>
</dbReference>
<feature type="compositionally biased region" description="Polar residues" evidence="1">
    <location>
        <begin position="281"/>
        <end position="290"/>
    </location>
</feature>